<feature type="transmembrane region" description="Helical" evidence="6">
    <location>
        <begin position="447"/>
        <end position="467"/>
    </location>
</feature>
<evidence type="ECO:0000256" key="1">
    <source>
        <dbReference type="ARBA" id="ARBA00004651"/>
    </source>
</evidence>
<dbReference type="InterPro" id="IPR052159">
    <property type="entry name" value="Competence_DNA_uptake"/>
</dbReference>
<evidence type="ECO:0000256" key="5">
    <source>
        <dbReference type="ARBA" id="ARBA00023136"/>
    </source>
</evidence>
<reference evidence="9 10" key="1">
    <citation type="submission" date="2018-09" db="EMBL/GenBank/DDBJ databases">
        <title>Glutamicibacter mishrai S5-52T (LMG 29155T = KCTC 39846T).</title>
        <authorList>
            <person name="Das S.K."/>
        </authorList>
    </citation>
    <scope>NUCLEOTIDE SEQUENCE [LARGE SCALE GENOMIC DNA]</scope>
    <source>
        <strain evidence="9 10">S5-52</strain>
    </source>
</reference>
<feature type="domain" description="Metallo-beta-lactamase" evidence="7">
    <location>
        <begin position="516"/>
        <end position="578"/>
    </location>
</feature>
<feature type="transmembrane region" description="Helical" evidence="6">
    <location>
        <begin position="323"/>
        <end position="344"/>
    </location>
</feature>
<evidence type="ECO:0000256" key="3">
    <source>
        <dbReference type="ARBA" id="ARBA00022692"/>
    </source>
</evidence>
<dbReference type="PANTHER" id="PTHR30619:SF1">
    <property type="entry name" value="RECOMBINATION PROTEIN 2"/>
    <property type="match status" value="1"/>
</dbReference>
<dbReference type="InterPro" id="IPR004477">
    <property type="entry name" value="ComEC_N"/>
</dbReference>
<gene>
    <name evidence="9" type="ORF">D3791_16435</name>
</gene>
<dbReference type="PANTHER" id="PTHR30619">
    <property type="entry name" value="DNA INTERNALIZATION/COMPETENCE PROTEIN COMEC/REC2"/>
    <property type="match status" value="1"/>
</dbReference>
<protein>
    <submittedName>
        <fullName evidence="9">ComEC/Rec2 family competence protein</fullName>
    </submittedName>
</protein>
<dbReference type="AlphaFoldDB" id="A0A6H0SMM3"/>
<comment type="subcellular location">
    <subcellularLocation>
        <location evidence="1">Cell membrane</location>
        <topology evidence="1">Multi-pass membrane protein</topology>
    </subcellularLocation>
</comment>
<dbReference type="SUPFAM" id="SSF56281">
    <property type="entry name" value="Metallo-hydrolase/oxidoreductase"/>
    <property type="match status" value="1"/>
</dbReference>
<feature type="transmembrane region" description="Helical" evidence="6">
    <location>
        <begin position="12"/>
        <end position="42"/>
    </location>
</feature>
<evidence type="ECO:0000313" key="10">
    <source>
        <dbReference type="Proteomes" id="UP000502331"/>
    </source>
</evidence>
<dbReference type="Gene3D" id="3.60.15.10">
    <property type="entry name" value="Ribonuclease Z/Hydroxyacylglutathione hydrolase-like"/>
    <property type="match status" value="1"/>
</dbReference>
<keyword evidence="3 6" id="KW-0812">Transmembrane</keyword>
<dbReference type="RefSeq" id="WP_172512844.1">
    <property type="nucleotide sequence ID" value="NZ_CP032549.1"/>
</dbReference>
<dbReference type="NCBIfam" id="TIGR00360">
    <property type="entry name" value="ComEC_N-term"/>
    <property type="match status" value="1"/>
</dbReference>
<feature type="transmembrane region" description="Helical" evidence="6">
    <location>
        <begin position="351"/>
        <end position="373"/>
    </location>
</feature>
<evidence type="ECO:0000256" key="4">
    <source>
        <dbReference type="ARBA" id="ARBA00022989"/>
    </source>
</evidence>
<feature type="transmembrane region" description="Helical" evidence="6">
    <location>
        <begin position="385"/>
        <end position="406"/>
    </location>
</feature>
<evidence type="ECO:0000259" key="8">
    <source>
        <dbReference type="Pfam" id="PF03772"/>
    </source>
</evidence>
<evidence type="ECO:0000259" key="7">
    <source>
        <dbReference type="Pfam" id="PF00753"/>
    </source>
</evidence>
<feature type="transmembrane region" description="Helical" evidence="6">
    <location>
        <begin position="300"/>
        <end position="317"/>
    </location>
</feature>
<feature type="domain" description="ComEC/Rec2-related protein" evidence="8">
    <location>
        <begin position="203"/>
        <end position="467"/>
    </location>
</feature>
<dbReference type="EMBL" id="CP032549">
    <property type="protein sequence ID" value="QIV88554.1"/>
    <property type="molecule type" value="Genomic_DNA"/>
</dbReference>
<feature type="transmembrane region" description="Helical" evidence="6">
    <location>
        <begin position="479"/>
        <end position="502"/>
    </location>
</feature>
<dbReference type="GO" id="GO:0005886">
    <property type="term" value="C:plasma membrane"/>
    <property type="evidence" value="ECO:0007669"/>
    <property type="project" value="UniProtKB-SubCell"/>
</dbReference>
<dbReference type="Pfam" id="PF00753">
    <property type="entry name" value="Lactamase_B"/>
    <property type="match status" value="1"/>
</dbReference>
<feature type="transmembrane region" description="Helical" evidence="6">
    <location>
        <begin position="253"/>
        <end position="271"/>
    </location>
</feature>
<sequence>MNTDFRGLWLLAGAWIAAYFTMPSWLLWAFTALLALLVGLLLRERHDGAHSTPWFTGPIVFLLGLLAVTFTGVAGSDCGLPSEQAQQRRAVLSFDEPVLPDQEGVLKGRAKIERYWHEGRWVQCEVPVYLSLAYALPEDADSFESIVGLESSGAGSFGWWAQAASEPKVLSKAQANAADHLKRRFTQALDHLPGNAQALLPGMLYGDRSGQDQALSDAMKTSGLSHLTAVSGSNIALLAAIILTMLRLFSIPRVPSALLMIGVVGMFTWFVGPDPSVLRASLMGSIAVLCLLLGRGQASLGILSLSATILLLVDPGLGAEPAFALSVLATLGIIMLSPALTEIFGQFLPSWLAELTSICCAAQFTCLPVIIALNSNFSVYSLPTNLLVAPLLPLITAVGMVCLLLCTPLPSLAHLLLWIPGLPAELVGQVARFSASLPGAARPWPSGATGIVLAIMLATMLCILLIAGRETEHLRVRQVSLAMLGAIPVFVAALVVPATLLYREPIDDGWDIAMCDVGQGDAVILHVGENQGWLIDAGPEDGNIVQCLRRLEITALPIVFVTHSHADHFGGMKAVENSGINIGQRLVSAGFELDRWAGAQIIEAGASVDSGPVGYQVIGPDTLAAKRAEPNDTSLVIRFTFHTRNGAVDYFSAGDMETEAMGALLRRFPQAPATILKASHHGARNGGTQIIDELSPEVLLVSAGKDNSYGHPHPETLRAANQVGATVFRTDQSGTVLLTFTEQGVHSSALGSPVR</sequence>
<keyword evidence="10" id="KW-1185">Reference proteome</keyword>
<keyword evidence="4 6" id="KW-1133">Transmembrane helix</keyword>
<dbReference type="InterPro" id="IPR036866">
    <property type="entry name" value="RibonucZ/Hydroxyglut_hydro"/>
</dbReference>
<proteinExistence type="predicted"/>
<name>A0A6H0SMM3_9MICC</name>
<organism evidence="9 10">
    <name type="scientific">Glutamicibacter mishrai</name>
    <dbReference type="NCBI Taxonomy" id="1775880"/>
    <lineage>
        <taxon>Bacteria</taxon>
        <taxon>Bacillati</taxon>
        <taxon>Actinomycetota</taxon>
        <taxon>Actinomycetes</taxon>
        <taxon>Micrococcales</taxon>
        <taxon>Micrococcaceae</taxon>
        <taxon>Glutamicibacter</taxon>
    </lineage>
</organism>
<feature type="transmembrane region" description="Helical" evidence="6">
    <location>
        <begin position="54"/>
        <end position="74"/>
    </location>
</feature>
<keyword evidence="2" id="KW-1003">Cell membrane</keyword>
<evidence type="ECO:0000313" key="9">
    <source>
        <dbReference type="EMBL" id="QIV88554.1"/>
    </source>
</evidence>
<accession>A0A6H0SMM3</accession>
<dbReference type="Proteomes" id="UP000502331">
    <property type="component" value="Chromosome"/>
</dbReference>
<keyword evidence="5 6" id="KW-0472">Membrane</keyword>
<evidence type="ECO:0000256" key="2">
    <source>
        <dbReference type="ARBA" id="ARBA00022475"/>
    </source>
</evidence>
<dbReference type="Pfam" id="PF03772">
    <property type="entry name" value="Competence"/>
    <property type="match status" value="1"/>
</dbReference>
<feature type="transmembrane region" description="Helical" evidence="6">
    <location>
        <begin position="224"/>
        <end position="246"/>
    </location>
</feature>
<dbReference type="InterPro" id="IPR001279">
    <property type="entry name" value="Metallo-B-lactamas"/>
</dbReference>
<evidence type="ECO:0000256" key="6">
    <source>
        <dbReference type="SAM" id="Phobius"/>
    </source>
</evidence>